<proteinExistence type="predicted"/>
<comment type="caution">
    <text evidence="1">The sequence shown here is derived from an EMBL/GenBank/DDBJ whole genome shotgun (WGS) entry which is preliminary data.</text>
</comment>
<name>A0ABQ7I1E7_9MICR</name>
<accession>A0ABQ7I1E7</accession>
<gene>
    <name evidence="1" type="ORF">TCON_0561</name>
</gene>
<dbReference type="Proteomes" id="UP001516464">
    <property type="component" value="Unassembled WGS sequence"/>
</dbReference>
<organism evidence="1 2">
    <name type="scientific">Astathelohania contejeani</name>
    <dbReference type="NCBI Taxonomy" id="164912"/>
    <lineage>
        <taxon>Eukaryota</taxon>
        <taxon>Fungi</taxon>
        <taxon>Fungi incertae sedis</taxon>
        <taxon>Microsporidia</taxon>
        <taxon>Astathelohaniidae</taxon>
        <taxon>Astathelohania</taxon>
    </lineage>
</organism>
<evidence type="ECO:0000313" key="1">
    <source>
        <dbReference type="EMBL" id="KAF7684238.1"/>
    </source>
</evidence>
<dbReference type="EMBL" id="SBIQ01000022">
    <property type="protein sequence ID" value="KAF7684238.1"/>
    <property type="molecule type" value="Genomic_DNA"/>
</dbReference>
<reference evidence="1 2" key="1">
    <citation type="submission" date="2019-01" db="EMBL/GenBank/DDBJ databases">
        <title>Genomes sequencing and comparative genomics of infectious freshwater microsporidia, Cucumispora dikerogammari and Thelohania contejeani.</title>
        <authorList>
            <person name="Cormier A."/>
            <person name="Giraud I."/>
            <person name="Wattier R."/>
            <person name="Teixeira M."/>
            <person name="Grandjean F."/>
            <person name="Rigaud T."/>
            <person name="Cordaux R."/>
        </authorList>
    </citation>
    <scope>NUCLEOTIDE SEQUENCE [LARGE SCALE GENOMIC DNA]</scope>
    <source>
        <strain evidence="1">T1</strain>
        <tissue evidence="1">Spores</tissue>
    </source>
</reference>
<evidence type="ECO:0000313" key="2">
    <source>
        <dbReference type="Proteomes" id="UP001516464"/>
    </source>
</evidence>
<keyword evidence="2" id="KW-1185">Reference proteome</keyword>
<evidence type="ECO:0008006" key="3">
    <source>
        <dbReference type="Google" id="ProtNLM"/>
    </source>
</evidence>
<protein>
    <recommendedName>
        <fullName evidence="3">DH domain-containing protein</fullName>
    </recommendedName>
</protein>
<sequence>MPDEIYCKLIHNIQCLFGSQKLSVDAEMSPRDILYKLVTRDKFYRLYNSSQGYTGDRDQFLSLISIHYQDIDPSCISRFFRNPQKHFEDFIKILELITNRAIESANAYSLLREQFIELENKYINMLLEIEPLLISHDICDGLASIIKLHEIIESSIRFEVAIFIPFKENIKEIQESIKNTILYKSRIDELIRTDVDAKEALHDYGDGLVTIFEHYRSLFHSLKEVSPLNDRKYYPSLENLFTIPEVRLKHQSNAITSPEVRSEHQSNAITYSCTLSYKGIRKEYTIRFYNHQFIIYDENPLETVPYDNIYKAKVYDDSGILLLKIIWDTSDGRNGIIVPFEKMNSLKEIYNLLKKDKENSAKHNSFNTNEAILSSNVYLKPGIMGTDPSKIKNNGIKSVNFISSNKKTTPLEEYHIALITLGQVSIFIKARLSDGFENFKKKTFYKMAKYFFPKYKIEEKCIDLNRYQHFRFYIVVGRSHVYIAKEEDFQAAIIFLDSKLRVVIKYQPNMPNIKMTN</sequence>